<dbReference type="Proteomes" id="UP000269945">
    <property type="component" value="Unassembled WGS sequence"/>
</dbReference>
<keyword evidence="1" id="KW-0472">Membrane</keyword>
<accession>A0A9X9M5F6</accession>
<evidence type="ECO:0000313" key="3">
    <source>
        <dbReference type="Proteomes" id="UP000269945"/>
    </source>
</evidence>
<evidence type="ECO:0000256" key="1">
    <source>
        <dbReference type="SAM" id="Phobius"/>
    </source>
</evidence>
<feature type="non-terminal residue" evidence="2">
    <location>
        <position position="68"/>
    </location>
</feature>
<protein>
    <submittedName>
        <fullName evidence="2">Uncharacterized protein</fullName>
    </submittedName>
</protein>
<keyword evidence="1" id="KW-0812">Transmembrane</keyword>
<comment type="caution">
    <text evidence="2">The sequence shown here is derived from an EMBL/GenBank/DDBJ whole genome shotgun (WGS) entry which is preliminary data.</text>
</comment>
<keyword evidence="1" id="KW-1133">Transmembrane helix</keyword>
<sequence>KFLFLQFVLGYLFLLCNLLFWFRNNLLFFSKDHLNMAGRAHVWVNPTMSPTFEPLDLHDFVGFSGSSE</sequence>
<evidence type="ECO:0000313" key="2">
    <source>
        <dbReference type="EMBL" id="VCX37190.1"/>
    </source>
</evidence>
<dbReference type="AlphaFoldDB" id="A0A9X9M5F6"/>
<feature type="transmembrane region" description="Helical" evidence="1">
    <location>
        <begin position="6"/>
        <end position="22"/>
    </location>
</feature>
<gene>
    <name evidence="2" type="ORF">BN2614_LOCUS1</name>
</gene>
<name>A0A9X9M5F6_GULGU</name>
<proteinExistence type="predicted"/>
<dbReference type="EMBL" id="CYRY02043065">
    <property type="protein sequence ID" value="VCX37190.1"/>
    <property type="molecule type" value="Genomic_DNA"/>
</dbReference>
<reference evidence="2 3" key="1">
    <citation type="submission" date="2018-10" db="EMBL/GenBank/DDBJ databases">
        <authorList>
            <person name="Ekblom R."/>
            <person name="Jareborg N."/>
        </authorList>
    </citation>
    <scope>NUCLEOTIDE SEQUENCE [LARGE SCALE GENOMIC DNA]</scope>
    <source>
        <tissue evidence="2">Muscle</tissue>
    </source>
</reference>
<keyword evidence="3" id="KW-1185">Reference proteome</keyword>
<organism evidence="2 3">
    <name type="scientific">Gulo gulo</name>
    <name type="common">Wolverine</name>
    <name type="synonym">Gluton</name>
    <dbReference type="NCBI Taxonomy" id="48420"/>
    <lineage>
        <taxon>Eukaryota</taxon>
        <taxon>Metazoa</taxon>
        <taxon>Chordata</taxon>
        <taxon>Craniata</taxon>
        <taxon>Vertebrata</taxon>
        <taxon>Euteleostomi</taxon>
        <taxon>Mammalia</taxon>
        <taxon>Eutheria</taxon>
        <taxon>Laurasiatheria</taxon>
        <taxon>Carnivora</taxon>
        <taxon>Caniformia</taxon>
        <taxon>Musteloidea</taxon>
        <taxon>Mustelidae</taxon>
        <taxon>Guloninae</taxon>
        <taxon>Gulo</taxon>
    </lineage>
</organism>